<evidence type="ECO:0000259" key="4">
    <source>
        <dbReference type="PROSITE" id="PS51898"/>
    </source>
</evidence>
<dbReference type="InterPro" id="IPR025269">
    <property type="entry name" value="SAM-like_dom"/>
</dbReference>
<comment type="similarity">
    <text evidence="1">Belongs to the 'phage' integrase family.</text>
</comment>
<dbReference type="Pfam" id="PF00589">
    <property type="entry name" value="Phage_integrase"/>
    <property type="match status" value="1"/>
</dbReference>
<dbReference type="InterPro" id="IPR013762">
    <property type="entry name" value="Integrase-like_cat_sf"/>
</dbReference>
<dbReference type="InterPro" id="IPR002104">
    <property type="entry name" value="Integrase_catalytic"/>
</dbReference>
<dbReference type="GO" id="GO:0006310">
    <property type="term" value="P:DNA recombination"/>
    <property type="evidence" value="ECO:0007669"/>
    <property type="project" value="UniProtKB-KW"/>
</dbReference>
<dbReference type="InterPro" id="IPR050090">
    <property type="entry name" value="Tyrosine_recombinase_XerCD"/>
</dbReference>
<dbReference type="InterPro" id="IPR010998">
    <property type="entry name" value="Integrase_recombinase_N"/>
</dbReference>
<dbReference type="PANTHER" id="PTHR30349:SF64">
    <property type="entry name" value="PROPHAGE INTEGRASE INTD-RELATED"/>
    <property type="match status" value="1"/>
</dbReference>
<dbReference type="RefSeq" id="WP_032846770.1">
    <property type="nucleotide sequence ID" value="NZ_CP041230.1"/>
</dbReference>
<name>A0AAI9WFU6_9BACE</name>
<keyword evidence="3" id="KW-0233">DNA recombination</keyword>
<organism evidence="5 6">
    <name type="scientific">Bacteroides xylanisolvens</name>
    <dbReference type="NCBI Taxonomy" id="371601"/>
    <lineage>
        <taxon>Bacteria</taxon>
        <taxon>Pseudomonadati</taxon>
        <taxon>Bacteroidota</taxon>
        <taxon>Bacteroidia</taxon>
        <taxon>Bacteroidales</taxon>
        <taxon>Bacteroidaceae</taxon>
        <taxon>Bacteroides</taxon>
    </lineage>
</organism>
<dbReference type="GO" id="GO:0003677">
    <property type="term" value="F:DNA binding"/>
    <property type="evidence" value="ECO:0007669"/>
    <property type="project" value="UniProtKB-KW"/>
</dbReference>
<dbReference type="Gene3D" id="1.10.443.10">
    <property type="entry name" value="Intergrase catalytic core"/>
    <property type="match status" value="1"/>
</dbReference>
<gene>
    <name evidence="5" type="ORF">F6S82_24625</name>
</gene>
<proteinExistence type="inferred from homology"/>
<dbReference type="PROSITE" id="PS51898">
    <property type="entry name" value="TYR_RECOMBINASE"/>
    <property type="match status" value="1"/>
</dbReference>
<evidence type="ECO:0000313" key="6">
    <source>
        <dbReference type="Proteomes" id="UP000327007"/>
    </source>
</evidence>
<dbReference type="GO" id="GO:0015074">
    <property type="term" value="P:DNA integration"/>
    <property type="evidence" value="ECO:0007669"/>
    <property type="project" value="InterPro"/>
</dbReference>
<dbReference type="PANTHER" id="PTHR30349">
    <property type="entry name" value="PHAGE INTEGRASE-RELATED"/>
    <property type="match status" value="1"/>
</dbReference>
<keyword evidence="2" id="KW-0238">DNA-binding</keyword>
<dbReference type="Pfam" id="PF13102">
    <property type="entry name" value="Phage_int_SAM_5"/>
    <property type="match status" value="1"/>
</dbReference>
<dbReference type="CDD" id="cd01185">
    <property type="entry name" value="INTN1_C_like"/>
    <property type="match status" value="1"/>
</dbReference>
<sequence length="437" mass="50988">MQINRSTFSILFYLNTSKKKKSGKCPLVGRITVDGKSTAFSTGLELLPEQWDSKQGLATGKSKEETDINKQIKQYRADLTGYYKTLLETKSYITAETLKNALLRNTLHKNTLMQEFAELIEEKRQAVGILITSSTYQKYGQVYRLLKKFLSEKYELSDIPFEQVDYSFIEAYDYYMKVNLQYVPKTVMFFMKPMRTIVKRALNKGLLLQNPFFNYRPERPISKRRWLSMDEIEKLLQVRMKKDSANFVRDMFLFSTFTGIAHADMVNLRHDNIHRQEDGSLWITLNRQKTGSVSHIPMLDIPLRIMEKYRNTDFAGRDGKVFKMTTVENMDVQLKKIAKAAGITQRLCYHMSRHSFATSVCLSQGVPIETLSQMMGHQDIATTQIYAEITRTKINEDMSKLAETIQGKYELPENDCKIHKIRRNRRFPERENNEDNI</sequence>
<comment type="caution">
    <text evidence="5">The sequence shown here is derived from an EMBL/GenBank/DDBJ whole genome shotgun (WGS) entry which is preliminary data.</text>
</comment>
<dbReference type="AlphaFoldDB" id="A0AAI9WFU6"/>
<evidence type="ECO:0000256" key="1">
    <source>
        <dbReference type="ARBA" id="ARBA00008857"/>
    </source>
</evidence>
<evidence type="ECO:0000313" key="5">
    <source>
        <dbReference type="EMBL" id="KAA9036716.1"/>
    </source>
</evidence>
<evidence type="ECO:0000256" key="2">
    <source>
        <dbReference type="ARBA" id="ARBA00023125"/>
    </source>
</evidence>
<dbReference type="InterPro" id="IPR035386">
    <property type="entry name" value="Arm-DNA-bind_5"/>
</dbReference>
<protein>
    <submittedName>
        <fullName evidence="5">Site-specific integrase</fullName>
    </submittedName>
</protein>
<dbReference type="EMBL" id="VYQC01000021">
    <property type="protein sequence ID" value="KAA9036716.1"/>
    <property type="molecule type" value="Genomic_DNA"/>
</dbReference>
<evidence type="ECO:0000256" key="3">
    <source>
        <dbReference type="ARBA" id="ARBA00023172"/>
    </source>
</evidence>
<dbReference type="Pfam" id="PF17293">
    <property type="entry name" value="Arm-DNA-bind_5"/>
    <property type="match status" value="1"/>
</dbReference>
<reference evidence="6" key="1">
    <citation type="journal article" date="2018" name="J. Anim. Genet.">
        <title>Acquired interbacterial defense systems protect against interspecies antagonism in the human gut microbiome.</title>
        <authorList>
            <person name="Ross B.D."/>
            <person name="Verster A.J."/>
            <person name="Radey M.C."/>
            <person name="Schmidtke D.T."/>
            <person name="Pope C.E."/>
            <person name="Hoffman L.R."/>
            <person name="Hajjar A."/>
            <person name="Peterson S.B."/>
            <person name="Borenstein E."/>
            <person name="Mougous J."/>
        </authorList>
    </citation>
    <scope>NUCLEOTIDE SEQUENCE [LARGE SCALE GENOMIC DNA]</scope>
    <source>
        <strain evidence="6">H204</strain>
    </source>
</reference>
<feature type="domain" description="Tyr recombinase" evidence="4">
    <location>
        <begin position="222"/>
        <end position="403"/>
    </location>
</feature>
<dbReference type="InterPro" id="IPR011010">
    <property type="entry name" value="DNA_brk_join_enz"/>
</dbReference>
<accession>A0AAI9WFU6</accession>
<dbReference type="SUPFAM" id="SSF56349">
    <property type="entry name" value="DNA breaking-rejoining enzymes"/>
    <property type="match status" value="1"/>
</dbReference>
<dbReference type="Proteomes" id="UP000327007">
    <property type="component" value="Unassembled WGS sequence"/>
</dbReference>
<dbReference type="Gene3D" id="1.10.150.130">
    <property type="match status" value="1"/>
</dbReference>